<organism evidence="4 5">
    <name type="scientific">Biomphalaria pfeifferi</name>
    <name type="common">Bloodfluke planorb</name>
    <name type="synonym">Freshwater snail</name>
    <dbReference type="NCBI Taxonomy" id="112525"/>
    <lineage>
        <taxon>Eukaryota</taxon>
        <taxon>Metazoa</taxon>
        <taxon>Spiralia</taxon>
        <taxon>Lophotrochozoa</taxon>
        <taxon>Mollusca</taxon>
        <taxon>Gastropoda</taxon>
        <taxon>Heterobranchia</taxon>
        <taxon>Euthyneura</taxon>
        <taxon>Panpulmonata</taxon>
        <taxon>Hygrophila</taxon>
        <taxon>Lymnaeoidea</taxon>
        <taxon>Planorbidae</taxon>
        <taxon>Biomphalaria</taxon>
    </lineage>
</organism>
<accession>A0AAD8B521</accession>
<dbReference type="EMBL" id="JASAOG010000141">
    <property type="protein sequence ID" value="KAK0048152.1"/>
    <property type="molecule type" value="Genomic_DNA"/>
</dbReference>
<proteinExistence type="predicted"/>
<comment type="caution">
    <text evidence="4">The sequence shown here is derived from an EMBL/GenBank/DDBJ whole genome shotgun (WGS) entry which is preliminary data.</text>
</comment>
<feature type="domain" description="EGF-like calcium-binding" evidence="2">
    <location>
        <begin position="2"/>
        <end position="43"/>
    </location>
</feature>
<evidence type="ECO:0000259" key="2">
    <source>
        <dbReference type="SMART" id="SM00179"/>
    </source>
</evidence>
<evidence type="ECO:0000313" key="4">
    <source>
        <dbReference type="EMBL" id="KAK0048160.1"/>
    </source>
</evidence>
<dbReference type="Proteomes" id="UP001233172">
    <property type="component" value="Unassembled WGS sequence"/>
</dbReference>
<dbReference type="AlphaFoldDB" id="A0AAD8B521"/>
<evidence type="ECO:0000313" key="3">
    <source>
        <dbReference type="EMBL" id="KAK0048152.1"/>
    </source>
</evidence>
<dbReference type="SUPFAM" id="SSF57196">
    <property type="entry name" value="EGF/Laminin"/>
    <property type="match status" value="1"/>
</dbReference>
<sequence>QDECKYDYLNLCSYKAGCVNTPGGYNCTCPAGQMLDNDKRSCVDCGTGNWGENCANDCACSGFGAATCDAKSGCVCKTGFT</sequence>
<name>A0AAD8B521_BIOPF</name>
<dbReference type="PROSITE" id="PS00010">
    <property type="entry name" value="ASX_HYDROXYL"/>
    <property type="match status" value="1"/>
</dbReference>
<reference evidence="4" key="1">
    <citation type="journal article" date="2023" name="PLoS Negl. Trop. Dis.">
        <title>A genome sequence for Biomphalaria pfeifferi, the major vector snail for the human-infecting parasite Schistosoma mansoni.</title>
        <authorList>
            <person name="Bu L."/>
            <person name="Lu L."/>
            <person name="Laidemitt M.R."/>
            <person name="Zhang S.M."/>
            <person name="Mutuku M."/>
            <person name="Mkoji G."/>
            <person name="Steinauer M."/>
            <person name="Loker E.S."/>
        </authorList>
    </citation>
    <scope>NUCLEOTIDE SEQUENCE</scope>
    <source>
        <strain evidence="4">KasaAsao</strain>
    </source>
</reference>
<reference evidence="4" key="2">
    <citation type="submission" date="2023-04" db="EMBL/GenBank/DDBJ databases">
        <authorList>
            <person name="Bu L."/>
            <person name="Lu L."/>
            <person name="Laidemitt M.R."/>
            <person name="Zhang S.M."/>
            <person name="Mutuku M."/>
            <person name="Mkoji G."/>
            <person name="Steinauer M."/>
            <person name="Loker E.S."/>
        </authorList>
    </citation>
    <scope>NUCLEOTIDE SEQUENCE</scope>
    <source>
        <strain evidence="4">KasaAsao</strain>
        <tissue evidence="4">Whole Snail</tissue>
    </source>
</reference>
<gene>
    <name evidence="3" type="ORF">Bpfe_022412</name>
    <name evidence="4" type="ORF">Bpfe_022420</name>
</gene>
<keyword evidence="5" id="KW-1185">Reference proteome</keyword>
<feature type="non-terminal residue" evidence="4">
    <location>
        <position position="81"/>
    </location>
</feature>
<dbReference type="SMART" id="SM00179">
    <property type="entry name" value="EGF_CA"/>
    <property type="match status" value="1"/>
</dbReference>
<dbReference type="GO" id="GO:0005509">
    <property type="term" value="F:calcium ion binding"/>
    <property type="evidence" value="ECO:0007669"/>
    <property type="project" value="InterPro"/>
</dbReference>
<evidence type="ECO:0000256" key="1">
    <source>
        <dbReference type="ARBA" id="ARBA00023157"/>
    </source>
</evidence>
<feature type="non-terminal residue" evidence="4">
    <location>
        <position position="1"/>
    </location>
</feature>
<dbReference type="Gene3D" id="2.10.25.10">
    <property type="entry name" value="Laminin"/>
    <property type="match status" value="1"/>
</dbReference>
<dbReference type="InterPro" id="IPR001881">
    <property type="entry name" value="EGF-like_Ca-bd_dom"/>
</dbReference>
<protein>
    <submittedName>
        <fullName evidence="4">Fibulin-1</fullName>
    </submittedName>
</protein>
<keyword evidence="1" id="KW-1015">Disulfide bond</keyword>
<dbReference type="Pfam" id="PF14670">
    <property type="entry name" value="FXa_inhibition"/>
    <property type="match status" value="1"/>
</dbReference>
<dbReference type="InterPro" id="IPR000152">
    <property type="entry name" value="EGF-type_Asp/Asn_hydroxyl_site"/>
</dbReference>
<evidence type="ECO:0000313" key="5">
    <source>
        <dbReference type="Proteomes" id="UP001233172"/>
    </source>
</evidence>
<dbReference type="EMBL" id="JASAOG010000141">
    <property type="protein sequence ID" value="KAK0048160.1"/>
    <property type="molecule type" value="Genomic_DNA"/>
</dbReference>